<comment type="subcellular location">
    <subcellularLocation>
        <location evidence="1">Cell membrane</location>
        <topology evidence="1">Multi-pass membrane protein</topology>
    </subcellularLocation>
</comment>
<evidence type="ECO:0000256" key="4">
    <source>
        <dbReference type="ARBA" id="ARBA00022989"/>
    </source>
</evidence>
<keyword evidence="2" id="KW-1003">Cell membrane</keyword>
<dbReference type="PANTHER" id="PTHR35007:SF1">
    <property type="entry name" value="PILUS ASSEMBLY PROTEIN"/>
    <property type="match status" value="1"/>
</dbReference>
<dbReference type="EMBL" id="MLJW01000765">
    <property type="protein sequence ID" value="OIQ82810.1"/>
    <property type="molecule type" value="Genomic_DNA"/>
</dbReference>
<feature type="transmembrane region" description="Helical" evidence="6">
    <location>
        <begin position="102"/>
        <end position="120"/>
    </location>
</feature>
<evidence type="ECO:0000256" key="6">
    <source>
        <dbReference type="SAM" id="Phobius"/>
    </source>
</evidence>
<feature type="transmembrane region" description="Helical" evidence="6">
    <location>
        <begin position="6"/>
        <end position="25"/>
    </location>
</feature>
<keyword evidence="5 6" id="KW-0472">Membrane</keyword>
<name>A0A1J5QHT4_9ZZZZ</name>
<proteinExistence type="predicted"/>
<evidence type="ECO:0000256" key="2">
    <source>
        <dbReference type="ARBA" id="ARBA00022475"/>
    </source>
</evidence>
<keyword evidence="3 6" id="KW-0812">Transmembrane</keyword>
<dbReference type="Pfam" id="PF00482">
    <property type="entry name" value="T2SSF"/>
    <property type="match status" value="1"/>
</dbReference>
<dbReference type="AlphaFoldDB" id="A0A1J5QHT4"/>
<gene>
    <name evidence="8" type="ORF">GALL_354070</name>
</gene>
<dbReference type="PANTHER" id="PTHR35007">
    <property type="entry name" value="INTEGRAL MEMBRANE PROTEIN-RELATED"/>
    <property type="match status" value="1"/>
</dbReference>
<reference evidence="8" key="1">
    <citation type="submission" date="2016-10" db="EMBL/GenBank/DDBJ databases">
        <title>Sequence of Gallionella enrichment culture.</title>
        <authorList>
            <person name="Poehlein A."/>
            <person name="Muehling M."/>
            <person name="Daniel R."/>
        </authorList>
    </citation>
    <scope>NUCLEOTIDE SEQUENCE</scope>
</reference>
<feature type="domain" description="Type II secretion system protein GspF" evidence="7">
    <location>
        <begin position="166"/>
        <end position="294"/>
    </location>
</feature>
<keyword evidence="4 6" id="KW-1133">Transmembrane helix</keyword>
<dbReference type="GO" id="GO:0005886">
    <property type="term" value="C:plasma membrane"/>
    <property type="evidence" value="ECO:0007669"/>
    <property type="project" value="UniProtKB-SubCell"/>
</dbReference>
<evidence type="ECO:0000259" key="7">
    <source>
        <dbReference type="Pfam" id="PF00482"/>
    </source>
</evidence>
<feature type="transmembrane region" description="Helical" evidence="6">
    <location>
        <begin position="276"/>
        <end position="296"/>
    </location>
</feature>
<comment type="caution">
    <text evidence="8">The sequence shown here is derived from an EMBL/GenBank/DDBJ whole genome shotgun (WGS) entry which is preliminary data.</text>
</comment>
<evidence type="ECO:0000313" key="8">
    <source>
        <dbReference type="EMBL" id="OIQ82810.1"/>
    </source>
</evidence>
<evidence type="ECO:0000256" key="5">
    <source>
        <dbReference type="ARBA" id="ARBA00023136"/>
    </source>
</evidence>
<sequence>MITWQILLAGAMVGAGLSVLVAGLVPTRPNLHAALTRLDPHAGDPVPRTDPPPTAPGIQLWVGVRLRVLPQLVETLGLARYAADLHMVDQTPEDLAARKTTFALLGLAAPTLLALVAAAAGVGTPVAVPAAGAVVLAGAGFALPDVDLRRRAGLARESMRRAACVFLELVALERAADAGTTEALERAAAIGGSREFDRIRDALLRAELAGLPPWQGLSDLAEATGVPELGDLADIMALSGQDGAAVYTTLRARATSLRTQLLTATTAKANAASEHMVVPVALLGVAFMALIAYPAFTRILFG</sequence>
<evidence type="ECO:0000256" key="3">
    <source>
        <dbReference type="ARBA" id="ARBA00022692"/>
    </source>
</evidence>
<organism evidence="8">
    <name type="scientific">mine drainage metagenome</name>
    <dbReference type="NCBI Taxonomy" id="410659"/>
    <lineage>
        <taxon>unclassified sequences</taxon>
        <taxon>metagenomes</taxon>
        <taxon>ecological metagenomes</taxon>
    </lineage>
</organism>
<evidence type="ECO:0000256" key="1">
    <source>
        <dbReference type="ARBA" id="ARBA00004651"/>
    </source>
</evidence>
<feature type="transmembrane region" description="Helical" evidence="6">
    <location>
        <begin position="126"/>
        <end position="146"/>
    </location>
</feature>
<dbReference type="InterPro" id="IPR018076">
    <property type="entry name" value="T2SS_GspF_dom"/>
</dbReference>
<accession>A0A1J5QHT4</accession>
<protein>
    <recommendedName>
        <fullName evidence="7">Type II secretion system protein GspF domain-containing protein</fullName>
    </recommendedName>
</protein>